<organism evidence="15 16">
    <name type="scientific">Lates calcarifer birnavirus</name>
    <dbReference type="NCBI Taxonomy" id="2583366"/>
    <lineage>
        <taxon>Viruses</taxon>
        <taxon>Riboviria</taxon>
        <taxon>Orthornavirae</taxon>
        <taxon>Birnaviridae</taxon>
        <taxon>Blosnavirus</taxon>
        <taxon>Blosnavirus lati</taxon>
    </lineage>
</organism>
<evidence type="ECO:0000256" key="12">
    <source>
        <dbReference type="RuleBase" id="RU363030"/>
    </source>
</evidence>
<keyword evidence="8 12" id="KW-1035">Host cytoplasm</keyword>
<comment type="function">
    <text evidence="12">Structural peptide 3 is a small peptide derived from pre-VP2 C-terminus. It is not essential for the virus viability, but viral growth is affected when missing.</text>
</comment>
<dbReference type="GO" id="GO:0006508">
    <property type="term" value="P:proteolysis"/>
    <property type="evidence" value="ECO:0007669"/>
    <property type="project" value="UniProtKB-KW"/>
</dbReference>
<dbReference type="EC" id="3.4.21.-" evidence="12"/>
<feature type="region of interest" description="Disordered" evidence="13">
    <location>
        <begin position="1051"/>
        <end position="1077"/>
    </location>
</feature>
<dbReference type="SUPFAM" id="SSF88633">
    <property type="entry name" value="Positive stranded ssRNA viruses"/>
    <property type="match status" value="1"/>
</dbReference>
<keyword evidence="6 11" id="KW-0720">Serine protease</keyword>
<dbReference type="GeneID" id="65247044"/>
<dbReference type="Gene3D" id="1.10.8.880">
    <property type="entry name" value="Birnavirus VP3 protein, domain 2"/>
    <property type="match status" value="1"/>
</dbReference>
<evidence type="ECO:0000256" key="7">
    <source>
        <dbReference type="ARBA" id="ARBA00022844"/>
    </source>
</evidence>
<dbReference type="InterPro" id="IPR043049">
    <property type="entry name" value="Birna_VP3_dom2"/>
</dbReference>
<comment type="subcellular location">
    <molecule>Structural peptide 2</molecule>
    <subcellularLocation>
        <location evidence="12">Virion</location>
    </subcellularLocation>
    <subcellularLocation>
        <location evidence="12">Host cytoplasm</location>
    </subcellularLocation>
</comment>
<dbReference type="Pfam" id="PF01768">
    <property type="entry name" value="Birna_VP4"/>
    <property type="match status" value="1"/>
</dbReference>
<comment type="subcellular location">
    <subcellularLocation>
        <location evidence="1">Virion</location>
    </subcellularLocation>
</comment>
<evidence type="ECO:0000256" key="5">
    <source>
        <dbReference type="ARBA" id="ARBA00022801"/>
    </source>
</evidence>
<dbReference type="Pfam" id="PF01767">
    <property type="entry name" value="Birna_VP3"/>
    <property type="match status" value="1"/>
</dbReference>
<dbReference type="PROSITE" id="PS51548">
    <property type="entry name" value="BIRNAVIRUS_VP4_PRO"/>
    <property type="match status" value="1"/>
</dbReference>
<evidence type="ECO:0000256" key="9">
    <source>
        <dbReference type="ARBA" id="ARBA00024831"/>
    </source>
</evidence>
<keyword evidence="16" id="KW-1185">Reference proteome</keyword>
<keyword evidence="3 11" id="KW-0645">Protease</keyword>
<dbReference type="Gene3D" id="2.60.120.20">
    <property type="match status" value="1"/>
</dbReference>
<comment type="subunit">
    <molecule>Capsid protein VP3</molecule>
    <text evidence="12">Homodimer. Interacts (via C-terminus) with VP1 in the cytoplasm. Interacts with VP2.</text>
</comment>
<evidence type="ECO:0000256" key="13">
    <source>
        <dbReference type="SAM" id="MobiDB-lite"/>
    </source>
</evidence>
<comment type="subcellular location">
    <molecule>Structural peptide 3</molecule>
    <subcellularLocation>
        <location evidence="12">Virion</location>
    </subcellularLocation>
    <subcellularLocation>
        <location evidence="12">Host cytoplasm</location>
    </subcellularLocation>
</comment>
<dbReference type="EMBL" id="MK103419">
    <property type="protein sequence ID" value="QCQ84349.1"/>
    <property type="molecule type" value="Genomic_RNA"/>
</dbReference>
<evidence type="ECO:0000256" key="10">
    <source>
        <dbReference type="PIRSR" id="PIRSR602662-1"/>
    </source>
</evidence>
<evidence type="ECO:0000256" key="1">
    <source>
        <dbReference type="ARBA" id="ARBA00004328"/>
    </source>
</evidence>
<protein>
    <recommendedName>
        <fullName evidence="12">Structural polyprotein</fullName>
        <shortName evidence="12">PP</shortName>
    </recommendedName>
    <component>
        <recommendedName>
            <fullName evidence="12">Precursor of VP2</fullName>
            <shortName evidence="12">Pre-VP2</shortName>
        </recommendedName>
    </component>
    <component>
        <recommendedName>
            <fullName evidence="12">Capsid protein VP2</fullName>
        </recommendedName>
    </component>
    <component>
        <recommendedName>
            <fullName evidence="12">Structural peptide 1</fullName>
            <shortName evidence="12">p1</shortName>
        </recommendedName>
        <alternativeName>
            <fullName evidence="12">pep46</fullName>
        </alternativeName>
    </component>
    <component>
        <recommendedName>
            <fullName evidence="12">Structural peptide 2</fullName>
            <shortName evidence="12">p2</shortName>
        </recommendedName>
        <alternativeName>
            <fullName evidence="12">pep7a</fullName>
        </alternativeName>
    </component>
    <component>
        <recommendedName>
            <fullName evidence="12">Structural peptide 3</fullName>
            <shortName evidence="12">p3</shortName>
        </recommendedName>
        <alternativeName>
            <fullName evidence="12">pep7b</fullName>
        </alternativeName>
    </component>
    <component>
        <recommendedName>
            <fullName evidence="12">Protease VP4</fullName>
            <ecNumber evidence="12">3.4.21.-</ecNumber>
        </recommendedName>
        <alternativeName>
            <fullName evidence="12">Non-structural protein VP4</fullName>
            <shortName evidence="12">NS</shortName>
        </alternativeName>
    </component>
    <component>
        <recommendedName>
            <fullName evidence="12">Capsid protein VP3</fullName>
        </recommendedName>
    </component>
</protein>
<comment type="subunit">
    <molecule>Capsid protein VP2</molecule>
    <text evidence="12">Homotrimer. A central divalent metal stabilizes the VP2 trimer.</text>
</comment>
<comment type="function">
    <text evidence="12">Structural peptide 1 is a small peptide derived from pre-VP2 C-terminus. It destabilizes and perforates cell membranes, suggesting a role during entry.</text>
</comment>
<dbReference type="InterPro" id="IPR029053">
    <property type="entry name" value="Viral_coat"/>
</dbReference>
<dbReference type="InterPro" id="IPR025775">
    <property type="entry name" value="Birna_VP4_Prtase_dom"/>
</dbReference>
<feature type="active site" description="Nucleophile" evidence="10 11">
    <location>
        <position position="701"/>
    </location>
</feature>
<comment type="subcellular location">
    <molecule>Structural peptide 1</molecule>
    <subcellularLocation>
        <location evidence="12">Virion</location>
    </subcellularLocation>
    <subcellularLocation>
        <location evidence="12">Host cytoplasm</location>
    </subcellularLocation>
</comment>
<sequence>MEMTTKSTVVPYLKSLLMPDTGPASIPDDNIERHTIKSEPTTYNLTVGESGSGIIVLYPNSPNSPLGAHYKRDKNNPSKLIFDRAITTSQDLKKAYNFGRLVSRVLSAKSSTLPSGVYSLNGTLSAVTYIGSLSEIGDLDYNKILSTTANHNDKVGNVLAREGVTVLALPTGFDLQFTRMGDDSPSSEGAATVDPSSQPRVYSAQAETSQTITTGTSKNLIAHNLDAITPVTVQTHVSLTTTSPTSVEISLIGLDESKVVTHNAIISGTTGTLTQDVTAIFTQADIKQPIVAMTVKVTAAADITAAQIQTRTTVHGGDAPGVLRPVTIVAYETLAENSILTLAGVSNYELIPNPELSKNIVATYGKLNPQEMLYTKVVLSHRDEIGLKSVWATDQYKDFRAYFAEVADISKPLQIAGAFGWGDVLGFLRRWVFPGINAVLPVAAPLTNFIGEKIQQAYPEAASGHPRAASGRPRAAGTFRPFRPMACDEVDHKFNSPALVLPGDWSFLTPEGTSKEVLPNGTLVVGSTGEEGAIKITDSVTIVSSGAWLRKLLPCLNPTPLASDRPYIPPHMRGRPESPTCTGAPTKFTTHRGALFPTVAFGEGTSVAQTYVALPGDYRHLMAPNLRNEWAPTQDGFKVYGMTHHTIHDNGKPSRKLNIQVATGGNITILPVDKVQWDKEDPGLATVTTSWNGFPAVVGQSGSLALALASNLDYFPQAVFTGCLNNGQVQPVAFGCMKAQAAHALGLKLCGFTTGRDEDIPLYTAEEALQQASTYRAELPYSTRDSLYNGFFYCMAADTSLDEELDEIFKWADENLGSSEEQVDTYASFPKSKDVTTTDATDQALALMEEAAESDPQLAKVLNIMWWVESCGLIDHLYDWTKIDKGGARMFHMIRNAPTPGSKSQRRKYGKEAAGYEDVQEAVLERELQAKLLKAQRLSSAAILNGSPFATPDWIARNDYRGPNQAQNRYFQATGEEPPVKMTEFLQPGTPSPRGAPNIETIASNIYGLPHQAPAPPEFVELVKEVYAENGGRGPNQGQVAKLRMQATLMKGSSPGETSAAPKPKKKLTTPPKPTSARLGRFMNFGGGLI</sequence>
<keyword evidence="7 12" id="KW-0946">Virion</keyword>
<dbReference type="InterPro" id="IPR002662">
    <property type="entry name" value="Birna_VP2"/>
</dbReference>
<dbReference type="GO" id="GO:0046872">
    <property type="term" value="F:metal ion binding"/>
    <property type="evidence" value="ECO:0007669"/>
    <property type="project" value="UniProtKB-KW"/>
</dbReference>
<dbReference type="Gene3D" id="3.40.50.11300">
    <property type="match status" value="1"/>
</dbReference>
<dbReference type="Pfam" id="PF01766">
    <property type="entry name" value="Birna_VP2"/>
    <property type="match status" value="1"/>
</dbReference>
<dbReference type="GO" id="GO:0005198">
    <property type="term" value="F:structural molecule activity"/>
    <property type="evidence" value="ECO:0007669"/>
    <property type="project" value="InterPro"/>
</dbReference>
<dbReference type="GO" id="GO:0030430">
    <property type="term" value="C:host cell cytoplasm"/>
    <property type="evidence" value="ECO:0007669"/>
    <property type="project" value="UniProtKB-SubCell"/>
</dbReference>
<dbReference type="Gene3D" id="2.60.120.660">
    <property type="entry name" value="icosahedral virus"/>
    <property type="match status" value="1"/>
</dbReference>
<keyword evidence="2 12" id="KW-0167">Capsid protein</keyword>
<dbReference type="Gene3D" id="2.30.42.30">
    <property type="match status" value="1"/>
</dbReference>
<dbReference type="Proteomes" id="UP000502414">
    <property type="component" value="Genome"/>
</dbReference>
<evidence type="ECO:0000313" key="15">
    <source>
        <dbReference type="EMBL" id="QCQ84349.1"/>
    </source>
</evidence>
<dbReference type="KEGG" id="vg:65247044"/>
<evidence type="ECO:0000313" key="16">
    <source>
        <dbReference type="Proteomes" id="UP000502414"/>
    </source>
</evidence>
<accession>A0A4P8PKK9</accession>
<evidence type="ECO:0000256" key="6">
    <source>
        <dbReference type="ARBA" id="ARBA00022825"/>
    </source>
</evidence>
<comment type="function">
    <text evidence="12">Structural peptide 2 is a small peptide derived from pre-VP2 C-terminus. It is not essential for the virus viability, but viral growth is affected when missing.</text>
</comment>
<comment type="subcellular location">
    <molecule>Capsid protein VP2</molecule>
    <subcellularLocation>
        <location evidence="12">Virion</location>
    </subcellularLocation>
    <subcellularLocation>
        <location evidence="12">Host cytoplasm</location>
    </subcellularLocation>
</comment>
<keyword evidence="5 11" id="KW-0378">Hydrolase</keyword>
<comment type="subcellular location">
    <molecule>Capsid protein VP3</molecule>
    <subcellularLocation>
        <location evidence="12">Virion</location>
    </subcellularLocation>
    <subcellularLocation>
        <location evidence="12">Host cytoplasm</location>
    </subcellularLocation>
</comment>
<feature type="active site" evidence="10 11">
    <location>
        <position position="738"/>
    </location>
</feature>
<reference evidence="15 16" key="1">
    <citation type="submission" date="2018-10" db="EMBL/GenBank/DDBJ databases">
        <title>Detection and characterisation of a novel marine Birnavirus isolated from Asian Seabass in Singapore.</title>
        <authorList>
            <person name="Chen J."/>
            <person name="Toh X."/>
            <person name="Ong J."/>
            <person name="Wang Y."/>
            <person name="Teo X."/>
            <person name="Lee B."/>
            <person name="Wong P."/>
            <person name="Khor D."/>
            <person name="Chong S."/>
            <person name="Chee D."/>
            <person name="Wee A."/>
            <person name="Wang Y."/>
            <person name="Ng M."/>
            <person name="Tan B."/>
            <person name="Huangfu T."/>
        </authorList>
    </citation>
    <scope>NUCLEOTIDE SEQUENCE [LARGE SCALE GENOMIC DNA]</scope>
    <source>
        <strain evidence="15">A110617</strain>
    </source>
</reference>
<dbReference type="RefSeq" id="YP_010086267.1">
    <property type="nucleotide sequence ID" value="NC_055452.1"/>
</dbReference>
<evidence type="ECO:0000256" key="8">
    <source>
        <dbReference type="ARBA" id="ARBA00023200"/>
    </source>
</evidence>
<evidence type="ECO:0000256" key="11">
    <source>
        <dbReference type="PROSITE-ProRule" id="PRU00881"/>
    </source>
</evidence>
<evidence type="ECO:0000256" key="3">
    <source>
        <dbReference type="ARBA" id="ARBA00022670"/>
    </source>
</evidence>
<dbReference type="GO" id="GO:0008236">
    <property type="term" value="F:serine-type peptidase activity"/>
    <property type="evidence" value="ECO:0007669"/>
    <property type="project" value="UniProtKB-UniRule"/>
</dbReference>
<dbReference type="InterPro" id="IPR002663">
    <property type="entry name" value="Birna_VP3"/>
</dbReference>
<dbReference type="InterPro" id="IPR043048">
    <property type="entry name" value="Birna_VP3_dom1"/>
</dbReference>
<name>A0A4P8PKK9_9VIRU</name>
<feature type="domain" description="Peptidase S50" evidence="14">
    <location>
        <begin position="573"/>
        <end position="796"/>
    </location>
</feature>
<dbReference type="GO" id="GO:0019028">
    <property type="term" value="C:viral capsid"/>
    <property type="evidence" value="ECO:0007669"/>
    <property type="project" value="UniProtKB-KW"/>
</dbReference>
<comment type="function">
    <text evidence="12">Capsid protein VP2 self assembles to form an icosahedral capsid with a T=13 symmetry, about 70 nm in diameter, and consisting of 260 VP2 trimers. The capsid encapsulates the genomic dsRNA. VP2 is also involved in attachment and entry into the host cell.</text>
</comment>
<evidence type="ECO:0000256" key="4">
    <source>
        <dbReference type="ARBA" id="ARBA00022723"/>
    </source>
</evidence>
<keyword evidence="4 12" id="KW-0479">Metal-binding</keyword>
<proteinExistence type="predicted"/>
<comment type="function">
    <text evidence="12">Capsid protein VP3 plays a key role in virion assembly by providing a scaffold for the capsid made of VP2. May self-assemble to form a T=4-like icosahedral inner-capsid composed of at least 180 trimers. Plays a role in genomic RNA packaging by recruiting VP1 into the capsid and interacting with the dsRNA genome segments to form a ribonucleoprotein complex. Additionally, the interaction of the VP3 C-terminal tail with VP1 removes the inherent structural blockade of the polymerase active site. Thus, VP3 can also function as a transcriptional activator.</text>
</comment>
<dbReference type="Gene3D" id="1.10.150.620">
    <property type="entry name" value="Capsid protein VP3, domain 1"/>
    <property type="match status" value="1"/>
</dbReference>
<evidence type="ECO:0000256" key="2">
    <source>
        <dbReference type="ARBA" id="ARBA00022561"/>
    </source>
</evidence>
<comment type="function">
    <text evidence="11 12">Protease VP4 is a serine protease that cleaves the polyprotein into its final products. Pre-VP2 is first partially cleaved, and may be completely processed by VP4 upon capsid maturation.</text>
</comment>
<comment type="function">
    <text evidence="9 12">The precursor of VP2 plays an important role in capsid assembly. First, pre-VP2 and VP2 oligomers assemble to form a procapsid. Then, the pre-VP2 intermediates may be processed into VP2 proteins by proteolytic cleavage mediated by VP4 to obtain the mature virion. The final capsid is composed of pentamers and hexamers but VP2 has a natural tendency to assemble into all-pentameric structures. Therefore pre-VP2 may be required to allow formation of the hexameric structures.</text>
</comment>
<evidence type="ECO:0000259" key="14">
    <source>
        <dbReference type="PROSITE" id="PS51548"/>
    </source>
</evidence>